<feature type="region of interest" description="Disordered" evidence="1">
    <location>
        <begin position="199"/>
        <end position="236"/>
    </location>
</feature>
<organism evidence="2 3">
    <name type="scientific">Pleuronectes platessa</name>
    <name type="common">European plaice</name>
    <dbReference type="NCBI Taxonomy" id="8262"/>
    <lineage>
        <taxon>Eukaryota</taxon>
        <taxon>Metazoa</taxon>
        <taxon>Chordata</taxon>
        <taxon>Craniata</taxon>
        <taxon>Vertebrata</taxon>
        <taxon>Euteleostomi</taxon>
        <taxon>Actinopterygii</taxon>
        <taxon>Neopterygii</taxon>
        <taxon>Teleostei</taxon>
        <taxon>Neoteleostei</taxon>
        <taxon>Acanthomorphata</taxon>
        <taxon>Carangaria</taxon>
        <taxon>Pleuronectiformes</taxon>
        <taxon>Pleuronectoidei</taxon>
        <taxon>Pleuronectidae</taxon>
        <taxon>Pleuronectes</taxon>
    </lineage>
</organism>
<feature type="compositionally biased region" description="Pro residues" evidence="1">
    <location>
        <begin position="131"/>
        <end position="144"/>
    </location>
</feature>
<keyword evidence="3" id="KW-1185">Reference proteome</keyword>
<protein>
    <submittedName>
        <fullName evidence="2">Uncharacterized protein</fullName>
    </submittedName>
</protein>
<name>A0A9N7UQZ8_PLEPL</name>
<feature type="compositionally biased region" description="Basic and acidic residues" evidence="1">
    <location>
        <begin position="108"/>
        <end position="121"/>
    </location>
</feature>
<reference evidence="2" key="1">
    <citation type="submission" date="2020-03" db="EMBL/GenBank/DDBJ databases">
        <authorList>
            <person name="Weist P."/>
        </authorList>
    </citation>
    <scope>NUCLEOTIDE SEQUENCE</scope>
</reference>
<feature type="region of interest" description="Disordered" evidence="1">
    <location>
        <begin position="108"/>
        <end position="146"/>
    </location>
</feature>
<proteinExistence type="predicted"/>
<comment type="caution">
    <text evidence="2">The sequence shown here is derived from an EMBL/GenBank/DDBJ whole genome shotgun (WGS) entry which is preliminary data.</text>
</comment>
<sequence length="236" mass="25623">MRIYLFHCCQRRPFGARSRNLNSIQTSSSTLLPPDKLEAHPPTLPPPASPLSHVPLHLAPVIHFICLFFTGPSEREEGSKGIERVAAPSPFTSTVAWSRFDFTLSPFHSERGRGNTGREEGDNSSSFLAMVPPPPPPPPPPPESQPVQMKFPVPALTSDLMALLFPRVARIEVLDLGPQLCKRYLITVKLRGPGPPRWPPGLWELKPTRPAGTKGSPPAPVTAAPAHLETKGATGP</sequence>
<dbReference type="Proteomes" id="UP001153269">
    <property type="component" value="Unassembled WGS sequence"/>
</dbReference>
<dbReference type="EMBL" id="CADEAL010001680">
    <property type="protein sequence ID" value="CAB1434630.1"/>
    <property type="molecule type" value="Genomic_DNA"/>
</dbReference>
<evidence type="ECO:0000256" key="1">
    <source>
        <dbReference type="SAM" id="MobiDB-lite"/>
    </source>
</evidence>
<dbReference type="AlphaFoldDB" id="A0A9N7UQZ8"/>
<accession>A0A9N7UQZ8</accession>
<gene>
    <name evidence="2" type="ORF">PLEPLA_LOCUS22679</name>
</gene>
<feature type="region of interest" description="Disordered" evidence="1">
    <location>
        <begin position="25"/>
        <end position="48"/>
    </location>
</feature>
<evidence type="ECO:0000313" key="2">
    <source>
        <dbReference type="EMBL" id="CAB1434630.1"/>
    </source>
</evidence>
<evidence type="ECO:0000313" key="3">
    <source>
        <dbReference type="Proteomes" id="UP001153269"/>
    </source>
</evidence>